<name>A0A3M7R8U8_BRAPC</name>
<sequence length="142" mass="16673">MVVTCMVASGKSNVEATKESCRFYLNTSNWNSFDEFIKWSDSHKIVEINKECWQLIYKDVIGIAYNIELLTFPALDLRIEKKVQEVAELLTERIVKILQEIFIPLAISNIKKFWLSSNVFIYNTSSNAHYRERKKKFLIDDI</sequence>
<reference evidence="1 2" key="1">
    <citation type="journal article" date="2018" name="Sci. Rep.">
        <title>Genomic signatures of local adaptation to the degree of environmental predictability in rotifers.</title>
        <authorList>
            <person name="Franch-Gras L."/>
            <person name="Hahn C."/>
            <person name="Garcia-Roger E.M."/>
            <person name="Carmona M.J."/>
            <person name="Serra M."/>
            <person name="Gomez A."/>
        </authorList>
    </citation>
    <scope>NUCLEOTIDE SEQUENCE [LARGE SCALE GENOMIC DNA]</scope>
    <source>
        <strain evidence="1">HYR1</strain>
    </source>
</reference>
<accession>A0A3M7R8U8</accession>
<evidence type="ECO:0000313" key="1">
    <source>
        <dbReference type="EMBL" id="RNA19645.1"/>
    </source>
</evidence>
<dbReference type="Proteomes" id="UP000276133">
    <property type="component" value="Unassembled WGS sequence"/>
</dbReference>
<evidence type="ECO:0000313" key="2">
    <source>
        <dbReference type="Proteomes" id="UP000276133"/>
    </source>
</evidence>
<organism evidence="1 2">
    <name type="scientific">Brachionus plicatilis</name>
    <name type="common">Marine rotifer</name>
    <name type="synonym">Brachionus muelleri</name>
    <dbReference type="NCBI Taxonomy" id="10195"/>
    <lineage>
        <taxon>Eukaryota</taxon>
        <taxon>Metazoa</taxon>
        <taxon>Spiralia</taxon>
        <taxon>Gnathifera</taxon>
        <taxon>Rotifera</taxon>
        <taxon>Eurotatoria</taxon>
        <taxon>Monogononta</taxon>
        <taxon>Pseudotrocha</taxon>
        <taxon>Ploima</taxon>
        <taxon>Brachionidae</taxon>
        <taxon>Brachionus</taxon>
    </lineage>
</organism>
<dbReference type="EMBL" id="REGN01004004">
    <property type="protein sequence ID" value="RNA19645.1"/>
    <property type="molecule type" value="Genomic_DNA"/>
</dbReference>
<protein>
    <submittedName>
        <fullName evidence="1">Uncharacterized protein</fullName>
    </submittedName>
</protein>
<keyword evidence="2" id="KW-1185">Reference proteome</keyword>
<comment type="caution">
    <text evidence="1">The sequence shown here is derived from an EMBL/GenBank/DDBJ whole genome shotgun (WGS) entry which is preliminary data.</text>
</comment>
<proteinExistence type="predicted"/>
<dbReference type="AlphaFoldDB" id="A0A3M7R8U8"/>
<gene>
    <name evidence="1" type="ORF">BpHYR1_050084</name>
</gene>